<feature type="region of interest" description="Disordered" evidence="6">
    <location>
        <begin position="376"/>
        <end position="399"/>
    </location>
</feature>
<evidence type="ECO:0000256" key="1">
    <source>
        <dbReference type="ARBA" id="ARBA00004123"/>
    </source>
</evidence>
<dbReference type="GO" id="GO:0043565">
    <property type="term" value="F:sequence-specific DNA binding"/>
    <property type="evidence" value="ECO:0007669"/>
    <property type="project" value="InterPro"/>
</dbReference>
<dbReference type="OrthoDB" id="60033at2759"/>
<keyword evidence="9" id="KW-1185">Reference proteome</keyword>
<dbReference type="PANTHER" id="PTHR10015">
    <property type="entry name" value="HEAT SHOCK TRANSCRIPTION FACTOR"/>
    <property type="match status" value="1"/>
</dbReference>
<dbReference type="GO" id="GO:0005634">
    <property type="term" value="C:nucleus"/>
    <property type="evidence" value="ECO:0007669"/>
    <property type="project" value="UniProtKB-SubCell"/>
</dbReference>
<dbReference type="Gene3D" id="1.10.10.10">
    <property type="entry name" value="Winged helix-like DNA-binding domain superfamily/Winged helix DNA-binding domain"/>
    <property type="match status" value="1"/>
</dbReference>
<keyword evidence="4" id="KW-0539">Nucleus</keyword>
<dbReference type="PRINTS" id="PR00056">
    <property type="entry name" value="HSFDOMAIN"/>
</dbReference>
<dbReference type="EnsemblMetazoa" id="CLYHEMT008466.1">
    <property type="protein sequence ID" value="CLYHEMP008466.1"/>
    <property type="gene ID" value="CLYHEMG008466"/>
</dbReference>
<evidence type="ECO:0000259" key="7">
    <source>
        <dbReference type="SMART" id="SM00415"/>
    </source>
</evidence>
<dbReference type="GO" id="GO:0003700">
    <property type="term" value="F:DNA-binding transcription factor activity"/>
    <property type="evidence" value="ECO:0007669"/>
    <property type="project" value="InterPro"/>
</dbReference>
<reference evidence="8" key="1">
    <citation type="submission" date="2021-01" db="UniProtKB">
        <authorList>
            <consortium name="EnsemblMetazoa"/>
        </authorList>
    </citation>
    <scope>IDENTIFICATION</scope>
</reference>
<feature type="compositionally biased region" description="Low complexity" evidence="6">
    <location>
        <begin position="266"/>
        <end position="289"/>
    </location>
</feature>
<dbReference type="GeneID" id="136812456"/>
<name>A0A7M5WKZ7_9CNID</name>
<organism evidence="8 9">
    <name type="scientific">Clytia hemisphaerica</name>
    <dbReference type="NCBI Taxonomy" id="252671"/>
    <lineage>
        <taxon>Eukaryota</taxon>
        <taxon>Metazoa</taxon>
        <taxon>Cnidaria</taxon>
        <taxon>Hydrozoa</taxon>
        <taxon>Hydroidolina</taxon>
        <taxon>Leptothecata</taxon>
        <taxon>Obeliida</taxon>
        <taxon>Clytiidae</taxon>
        <taxon>Clytia</taxon>
    </lineage>
</organism>
<dbReference type="AlphaFoldDB" id="A0A7M5WKZ7"/>
<comment type="similarity">
    <text evidence="2 5">Belongs to the HSF family.</text>
</comment>
<feature type="region of interest" description="Disordered" evidence="6">
    <location>
        <begin position="226"/>
        <end position="252"/>
    </location>
</feature>
<evidence type="ECO:0000256" key="4">
    <source>
        <dbReference type="ARBA" id="ARBA00023242"/>
    </source>
</evidence>
<dbReference type="InterPro" id="IPR036390">
    <property type="entry name" value="WH_DNA-bd_sf"/>
</dbReference>
<accession>A0A7M5WKZ7</accession>
<dbReference type="SUPFAM" id="SSF46785">
    <property type="entry name" value="Winged helix' DNA-binding domain"/>
    <property type="match status" value="1"/>
</dbReference>
<dbReference type="RefSeq" id="XP_066925056.1">
    <property type="nucleotide sequence ID" value="XM_067068955.1"/>
</dbReference>
<evidence type="ECO:0000313" key="9">
    <source>
        <dbReference type="Proteomes" id="UP000594262"/>
    </source>
</evidence>
<dbReference type="InterPro" id="IPR000232">
    <property type="entry name" value="HSF_DNA-bd"/>
</dbReference>
<keyword evidence="3" id="KW-0238">DNA-binding</keyword>
<dbReference type="Pfam" id="PF00447">
    <property type="entry name" value="HSF_DNA-bind"/>
    <property type="match status" value="1"/>
</dbReference>
<dbReference type="PANTHER" id="PTHR10015:SF465">
    <property type="entry name" value="HSF-TYPE DNA-BINDING DOMAIN-CONTAINING PROTEIN"/>
    <property type="match status" value="1"/>
</dbReference>
<dbReference type="Proteomes" id="UP000594262">
    <property type="component" value="Unplaced"/>
</dbReference>
<evidence type="ECO:0000256" key="6">
    <source>
        <dbReference type="SAM" id="MobiDB-lite"/>
    </source>
</evidence>
<protein>
    <recommendedName>
        <fullName evidence="7">HSF-type DNA-binding domain-containing protein</fullName>
    </recommendedName>
</protein>
<sequence length="439" mass="49903">MADKECEETAISFSNPISLYVPITDGSAIQQQKLIPPNSSVYEPAFNAFNLGVELPQHIQPASHHQKTLQQHNTQPYHQQAWPNQTLQAQHPTFIEAPSTANKVLPIFEGQSFPFRLWYLVNHEFYDDVIKWSDDGNYVIITSEGRFEDKVLIEPRDRIFKTTSMKSFIRQLNLYGFHKVQLDKDKNFSHLNVKDKASWPETVFAHSSFKRSRQELLEQVRRRCKVKQHKQTKAQGFPVESYPSTSSVSNPKKRRNMFLEYSNMVASSSASNQQQSSTQLQESQSENLQQTYNPSASEIMMQYPNLLPQPDQFLTAGRDAMMATTSAQRLSPASSVKRNLQAIDWGNISNINNSSTSTTNEDVSPRFDCQINQLQSPSTNRQVSLREKTTHLTTPPCLPPAAEQSLLDSSMSKENLNPLADFCASLFYPNKENELGCDD</sequence>
<feature type="domain" description="HSF-type DNA-binding" evidence="7">
    <location>
        <begin position="109"/>
        <end position="223"/>
    </location>
</feature>
<evidence type="ECO:0000256" key="2">
    <source>
        <dbReference type="ARBA" id="ARBA00006403"/>
    </source>
</evidence>
<evidence type="ECO:0000313" key="8">
    <source>
        <dbReference type="EnsemblMetazoa" id="CLYHEMP008466.1"/>
    </source>
</evidence>
<dbReference type="InterPro" id="IPR036388">
    <property type="entry name" value="WH-like_DNA-bd_sf"/>
</dbReference>
<proteinExistence type="inferred from homology"/>
<dbReference type="SMART" id="SM00415">
    <property type="entry name" value="HSF"/>
    <property type="match status" value="1"/>
</dbReference>
<dbReference type="RefSeq" id="XP_066925058.1">
    <property type="nucleotide sequence ID" value="XM_067068957.1"/>
</dbReference>
<evidence type="ECO:0000256" key="5">
    <source>
        <dbReference type="RuleBase" id="RU004020"/>
    </source>
</evidence>
<evidence type="ECO:0000256" key="3">
    <source>
        <dbReference type="ARBA" id="ARBA00023125"/>
    </source>
</evidence>
<comment type="subcellular location">
    <subcellularLocation>
        <location evidence="1">Nucleus</location>
    </subcellularLocation>
</comment>
<feature type="region of interest" description="Disordered" evidence="6">
    <location>
        <begin position="265"/>
        <end position="289"/>
    </location>
</feature>